<keyword evidence="3" id="KW-1185">Reference proteome</keyword>
<organism evidence="2 3">
    <name type="scientific">Alteromonas oceani</name>
    <dbReference type="NCBI Taxonomy" id="2071609"/>
    <lineage>
        <taxon>Bacteria</taxon>
        <taxon>Pseudomonadati</taxon>
        <taxon>Pseudomonadota</taxon>
        <taxon>Gammaproteobacteria</taxon>
        <taxon>Alteromonadales</taxon>
        <taxon>Alteromonadaceae</taxon>
        <taxon>Alteromonas/Salinimonas group</taxon>
        <taxon>Alteromonas</taxon>
    </lineage>
</organism>
<evidence type="ECO:0000313" key="2">
    <source>
        <dbReference type="EMBL" id="MFC3202206.1"/>
    </source>
</evidence>
<proteinExistence type="predicted"/>
<dbReference type="Proteomes" id="UP001595477">
    <property type="component" value="Unassembled WGS sequence"/>
</dbReference>
<evidence type="ECO:0000313" key="3">
    <source>
        <dbReference type="Proteomes" id="UP001595477"/>
    </source>
</evidence>
<dbReference type="EMBL" id="JBHRSX010000021">
    <property type="protein sequence ID" value="MFC3202206.1"/>
    <property type="molecule type" value="Genomic_DNA"/>
</dbReference>
<gene>
    <name evidence="2" type="ORF">ACFOEW_10300</name>
</gene>
<evidence type="ECO:0008006" key="4">
    <source>
        <dbReference type="Google" id="ProtNLM"/>
    </source>
</evidence>
<feature type="chain" id="PRO_5045612810" description="Lipoprotein" evidence="1">
    <location>
        <begin position="21"/>
        <end position="554"/>
    </location>
</feature>
<comment type="caution">
    <text evidence="2">The sequence shown here is derived from an EMBL/GenBank/DDBJ whole genome shotgun (WGS) entry which is preliminary data.</text>
</comment>
<sequence length="554" mass="62427">MKKTTITLTMLTLMSTMLLSACKDESAVQTSAQDTVYPYSEGDDIPALAYMEHNEVYNPESVIPPQCYTKTNGKNNPCYACHQSYDNSENRPNQMGDGTLQGNYEFSDVGLTNSWKNLFVDRRELIAGISDEAILDYIGEDNYTASTANGLPAEMQIKQLSYPAKAFGEHGIANDGSGWVAYNYKPFPSTFWPTNGSTGDAMIRLPEAFQQRKGEYSEDVYLANLTLLEMALKDVNSLAVPQLNEQTIGMDLNGDGALSEAITHIQRQIHYVGDASDIELSYQLYPQGTELLHTVRYIGVDDEGQIYNAPRMKEVRYMQKALFRSKESLASAYYAEAKDKAFEKLPQTRYLSEEKGIDNGFGWTLNAYIEDAQGQLRPQHQQELAFCNGCHKTVGSTFDQTFSFARKVPGAKGWGYINLHEIDDVPNINEQEGEFLTYMKRVGGGDEFRQNAEMLARWFNADGELNEAKVKQANSVYELITPSPERALALNKAYQTIVKEQSYLFGRDATITEATNVLSEIDAEQPPLLPEHRYHWDMRLDWFAENESKVADNR</sequence>
<name>A0ABV7K1G5_9ALTE</name>
<keyword evidence="1" id="KW-0732">Signal</keyword>
<evidence type="ECO:0000256" key="1">
    <source>
        <dbReference type="SAM" id="SignalP"/>
    </source>
</evidence>
<protein>
    <recommendedName>
        <fullName evidence="4">Lipoprotein</fullName>
    </recommendedName>
</protein>
<reference evidence="3" key="1">
    <citation type="journal article" date="2019" name="Int. J. Syst. Evol. Microbiol.">
        <title>The Global Catalogue of Microorganisms (GCM) 10K type strain sequencing project: providing services to taxonomists for standard genome sequencing and annotation.</title>
        <authorList>
            <consortium name="The Broad Institute Genomics Platform"/>
            <consortium name="The Broad Institute Genome Sequencing Center for Infectious Disease"/>
            <person name="Wu L."/>
            <person name="Ma J."/>
        </authorList>
    </citation>
    <scope>NUCLEOTIDE SEQUENCE [LARGE SCALE GENOMIC DNA]</scope>
    <source>
        <strain evidence="3">KCTC 52449</strain>
    </source>
</reference>
<feature type="signal peptide" evidence="1">
    <location>
        <begin position="1"/>
        <end position="20"/>
    </location>
</feature>
<dbReference type="PROSITE" id="PS51257">
    <property type="entry name" value="PROKAR_LIPOPROTEIN"/>
    <property type="match status" value="1"/>
</dbReference>
<accession>A0ABV7K1G5</accession>
<dbReference type="RefSeq" id="WP_123325229.1">
    <property type="nucleotide sequence ID" value="NZ_JBHRSX010000021.1"/>
</dbReference>